<evidence type="ECO:0000256" key="6">
    <source>
        <dbReference type="ARBA" id="ARBA00022723"/>
    </source>
</evidence>
<evidence type="ECO:0000256" key="5">
    <source>
        <dbReference type="ARBA" id="ARBA00022694"/>
    </source>
</evidence>
<dbReference type="eggNOG" id="COG0802">
    <property type="taxonomic scope" value="Bacteria"/>
</dbReference>
<dbReference type="Gene3D" id="3.40.50.300">
    <property type="entry name" value="P-loop containing nucleotide triphosphate hydrolases"/>
    <property type="match status" value="1"/>
</dbReference>
<protein>
    <recommendedName>
        <fullName evidence="3">tRNA threonylcarbamoyladenosine biosynthesis protein TsaE</fullName>
    </recommendedName>
    <alternativeName>
        <fullName evidence="10">t(6)A37 threonylcarbamoyladenosine biosynthesis protein TsaE</fullName>
    </alternativeName>
</protein>
<dbReference type="PANTHER" id="PTHR33540:SF2">
    <property type="entry name" value="TRNA THREONYLCARBAMOYLADENOSINE BIOSYNTHESIS PROTEIN TSAE"/>
    <property type="match status" value="1"/>
</dbReference>
<evidence type="ECO:0000256" key="10">
    <source>
        <dbReference type="ARBA" id="ARBA00032441"/>
    </source>
</evidence>
<comment type="subcellular location">
    <subcellularLocation>
        <location evidence="1">Cytoplasm</location>
    </subcellularLocation>
</comment>
<dbReference type="Proteomes" id="UP000003490">
    <property type="component" value="Unassembled WGS sequence"/>
</dbReference>
<dbReference type="InterPro" id="IPR003442">
    <property type="entry name" value="T6A_TsaE"/>
</dbReference>
<dbReference type="GO" id="GO:0046872">
    <property type="term" value="F:metal ion binding"/>
    <property type="evidence" value="ECO:0007669"/>
    <property type="project" value="UniProtKB-KW"/>
</dbReference>
<keyword evidence="5" id="KW-0819">tRNA processing</keyword>
<dbReference type="EMBL" id="ABCB02000020">
    <property type="protein sequence ID" value="EDO60507.1"/>
    <property type="molecule type" value="Genomic_DNA"/>
</dbReference>
<accession>A7VXL0</accession>
<organism evidence="11 12">
    <name type="scientific">[Clostridium] leptum DSM 753</name>
    <dbReference type="NCBI Taxonomy" id="428125"/>
    <lineage>
        <taxon>Bacteria</taxon>
        <taxon>Bacillati</taxon>
        <taxon>Bacillota</taxon>
        <taxon>Clostridia</taxon>
        <taxon>Eubacteriales</taxon>
        <taxon>Oscillospiraceae</taxon>
        <taxon>Oscillospiraceae incertae sedis</taxon>
    </lineage>
</organism>
<comment type="similarity">
    <text evidence="2">Belongs to the TsaE family.</text>
</comment>
<evidence type="ECO:0000313" key="12">
    <source>
        <dbReference type="Proteomes" id="UP000003490"/>
    </source>
</evidence>
<evidence type="ECO:0000313" key="11">
    <source>
        <dbReference type="EMBL" id="EDO60507.1"/>
    </source>
</evidence>
<comment type="caution">
    <text evidence="11">The sequence shown here is derived from an EMBL/GenBank/DDBJ whole genome shotgun (WGS) entry which is preliminary data.</text>
</comment>
<dbReference type="Pfam" id="PF02367">
    <property type="entry name" value="TsaE"/>
    <property type="match status" value="1"/>
</dbReference>
<dbReference type="GO" id="GO:0005524">
    <property type="term" value="F:ATP binding"/>
    <property type="evidence" value="ECO:0007669"/>
    <property type="project" value="UniProtKB-KW"/>
</dbReference>
<keyword evidence="7" id="KW-0547">Nucleotide-binding</keyword>
<evidence type="ECO:0000256" key="7">
    <source>
        <dbReference type="ARBA" id="ARBA00022741"/>
    </source>
</evidence>
<reference evidence="11 12" key="1">
    <citation type="submission" date="2007-08" db="EMBL/GenBank/DDBJ databases">
        <title>Draft genome sequence of Clostridium leptum (DSM 753).</title>
        <authorList>
            <person name="Sudarsanam P."/>
            <person name="Ley R."/>
            <person name="Guruge J."/>
            <person name="Turnbaugh P.J."/>
            <person name="Mahowald M."/>
            <person name="Liep D."/>
            <person name="Gordon J."/>
        </authorList>
    </citation>
    <scope>NUCLEOTIDE SEQUENCE [LARGE SCALE GENOMIC DNA]</scope>
    <source>
        <strain evidence="11 12">DSM 753</strain>
    </source>
</reference>
<dbReference type="AlphaFoldDB" id="A7VXL0"/>
<dbReference type="GO" id="GO:0005737">
    <property type="term" value="C:cytoplasm"/>
    <property type="evidence" value="ECO:0007669"/>
    <property type="project" value="UniProtKB-SubCell"/>
</dbReference>
<evidence type="ECO:0000256" key="9">
    <source>
        <dbReference type="ARBA" id="ARBA00022842"/>
    </source>
</evidence>
<keyword evidence="9" id="KW-0460">Magnesium</keyword>
<dbReference type="HOGENOM" id="CLU_087829_5_0_9"/>
<dbReference type="GO" id="GO:0002949">
    <property type="term" value="P:tRNA threonylcarbamoyladenosine modification"/>
    <property type="evidence" value="ECO:0007669"/>
    <property type="project" value="InterPro"/>
</dbReference>
<evidence type="ECO:0000256" key="8">
    <source>
        <dbReference type="ARBA" id="ARBA00022840"/>
    </source>
</evidence>
<dbReference type="InterPro" id="IPR027417">
    <property type="entry name" value="P-loop_NTPase"/>
</dbReference>
<keyword evidence="8" id="KW-0067">ATP-binding</keyword>
<keyword evidence="6" id="KW-0479">Metal-binding</keyword>
<gene>
    <name evidence="11" type="ORF">CLOLEP_03335</name>
</gene>
<keyword evidence="11" id="KW-0378">Hydrolase</keyword>
<proteinExistence type="inferred from homology"/>
<evidence type="ECO:0000256" key="4">
    <source>
        <dbReference type="ARBA" id="ARBA00022490"/>
    </source>
</evidence>
<dbReference type="GO" id="GO:0016787">
    <property type="term" value="F:hydrolase activity"/>
    <property type="evidence" value="ECO:0007669"/>
    <property type="project" value="UniProtKB-KW"/>
</dbReference>
<dbReference type="SUPFAM" id="SSF52540">
    <property type="entry name" value="P-loop containing nucleoside triphosphate hydrolases"/>
    <property type="match status" value="1"/>
</dbReference>
<evidence type="ECO:0000256" key="2">
    <source>
        <dbReference type="ARBA" id="ARBA00007599"/>
    </source>
</evidence>
<reference evidence="11 12" key="2">
    <citation type="submission" date="2007-08" db="EMBL/GenBank/DDBJ databases">
        <authorList>
            <person name="Fulton L."/>
            <person name="Clifton S."/>
            <person name="Fulton B."/>
            <person name="Xu J."/>
            <person name="Minx P."/>
            <person name="Pepin K.H."/>
            <person name="Johnson M."/>
            <person name="Thiruvilangam P."/>
            <person name="Bhonagiri V."/>
            <person name="Nash W.E."/>
            <person name="Wang C."/>
            <person name="Mardis E.R."/>
            <person name="Wilson R.K."/>
        </authorList>
    </citation>
    <scope>NUCLEOTIDE SEQUENCE [LARGE SCALE GENOMIC DNA]</scope>
    <source>
        <strain evidence="11 12">DSM 753</strain>
    </source>
</reference>
<name>A7VXL0_9FIRM</name>
<dbReference type="NCBIfam" id="TIGR00150">
    <property type="entry name" value="T6A_YjeE"/>
    <property type="match status" value="1"/>
</dbReference>
<sequence>MSGKICVESRSPAQTELIGEKLAAQLSGGEVIALYGGLGMGKTNFVRGLARGLGVEEGVSSPTFALVNEYHGRLTLYHFDMYRVTTWEDLYSTGFFDYLDTGAVLAVEWSENIQEALPEDSIQVELQRGGTDTDRLITIEGINGL</sequence>
<keyword evidence="4" id="KW-0963">Cytoplasm</keyword>
<evidence type="ECO:0000256" key="3">
    <source>
        <dbReference type="ARBA" id="ARBA00019010"/>
    </source>
</evidence>
<dbReference type="PANTHER" id="PTHR33540">
    <property type="entry name" value="TRNA THREONYLCARBAMOYLADENOSINE BIOSYNTHESIS PROTEIN TSAE"/>
    <property type="match status" value="1"/>
</dbReference>
<evidence type="ECO:0000256" key="1">
    <source>
        <dbReference type="ARBA" id="ARBA00004496"/>
    </source>
</evidence>